<dbReference type="InterPro" id="IPR007635">
    <property type="entry name" value="Tis11B_N"/>
</dbReference>
<reference evidence="2 4" key="1">
    <citation type="journal article" date="2009" name="PLoS Biol.">
        <title>Lineage-specific biology revealed by a finished genome assembly of the mouse.</title>
        <authorList>
            <consortium name="Mouse Genome Sequencing Consortium"/>
            <person name="Church D.M."/>
            <person name="Goodstadt L."/>
            <person name="Hillier L.W."/>
            <person name="Zody M.C."/>
            <person name="Goldstein S."/>
            <person name="She X."/>
            <person name="Bult C.J."/>
            <person name="Agarwala R."/>
            <person name="Cherry J.L."/>
            <person name="DiCuccio M."/>
            <person name="Hlavina W."/>
            <person name="Kapustin Y."/>
            <person name="Meric P."/>
            <person name="Maglott D."/>
            <person name="Birtle Z."/>
            <person name="Marques A.C."/>
            <person name="Graves T."/>
            <person name="Zhou S."/>
            <person name="Teague B."/>
            <person name="Potamousis K."/>
            <person name="Churas C."/>
            <person name="Place M."/>
            <person name="Herschleb J."/>
            <person name="Runnheim R."/>
            <person name="Forrest D."/>
            <person name="Amos-Landgraf J."/>
            <person name="Schwartz D.C."/>
            <person name="Cheng Z."/>
            <person name="Lindblad-Toh K."/>
            <person name="Eichler E.E."/>
            <person name="Ponting C.P."/>
        </authorList>
    </citation>
    <scope>NUCLEOTIDE SEQUENCE [LARGE SCALE GENOMIC DNA]</scope>
    <source>
        <strain evidence="2 4">C57BL/6J</strain>
    </source>
</reference>
<dbReference type="AlphaFoldDB" id="A0A1W2P7G3"/>
<evidence type="ECO:0000259" key="1">
    <source>
        <dbReference type="Pfam" id="PF04553"/>
    </source>
</evidence>
<dbReference type="VEuPathDB" id="HostDB:ENSMUSG00000021127"/>
<evidence type="ECO:0007829" key="5">
    <source>
        <dbReference type="ProteomicsDB" id="A0A1W2P7G3"/>
    </source>
</evidence>
<dbReference type="Proteomes" id="UP000000589">
    <property type="component" value="Chromosome 12"/>
</dbReference>
<evidence type="ECO:0000313" key="2">
    <source>
        <dbReference type="Ensembl" id="ENSMUSP00000151682.2"/>
    </source>
</evidence>
<dbReference type="Bgee" id="ENSMUSG00000021127">
    <property type="expression patterns" value="Expressed in cerebellum ventricular layer and 237 other cell types or tissues"/>
</dbReference>
<dbReference type="ExpressionAtlas" id="A0A1W2P7G3">
    <property type="expression patterns" value="baseline and differential"/>
</dbReference>
<dbReference type="MGI" id="MGI:107946">
    <property type="gene designation" value="Zfp36l1"/>
</dbReference>
<dbReference type="Pfam" id="PF04553">
    <property type="entry name" value="Tis11B_N"/>
    <property type="match status" value="1"/>
</dbReference>
<protein>
    <submittedName>
        <fullName evidence="2">Zinc finger protein 36, C3H type-like 1</fullName>
    </submittedName>
</protein>
<keyword evidence="5" id="KW-1267">Proteomics identification</keyword>
<feature type="domain" description="Tis11B-like protein N-terminal" evidence="1">
    <location>
        <begin position="1"/>
        <end position="30"/>
    </location>
</feature>
<evidence type="ECO:0000313" key="4">
    <source>
        <dbReference type="Proteomes" id="UP000000589"/>
    </source>
</evidence>
<organism evidence="2 4">
    <name type="scientific">Mus musculus</name>
    <name type="common">Mouse</name>
    <dbReference type="NCBI Taxonomy" id="10090"/>
    <lineage>
        <taxon>Eukaryota</taxon>
        <taxon>Metazoa</taxon>
        <taxon>Chordata</taxon>
        <taxon>Craniata</taxon>
        <taxon>Vertebrata</taxon>
        <taxon>Euteleostomi</taxon>
        <taxon>Mammalia</taxon>
        <taxon>Eutheria</taxon>
        <taxon>Euarchontoglires</taxon>
        <taxon>Glires</taxon>
        <taxon>Rodentia</taxon>
        <taxon>Myomorpha</taxon>
        <taxon>Muroidea</taxon>
        <taxon>Muridae</taxon>
        <taxon>Murinae</taxon>
        <taxon>Mus</taxon>
        <taxon>Mus</taxon>
    </lineage>
</organism>
<accession>A0A1W2P7G3</accession>
<gene>
    <name evidence="2 3" type="primary">Zfp36l1</name>
</gene>
<proteinExistence type="evidence at protein level"/>
<reference evidence="2" key="4">
    <citation type="submission" date="2025-09" db="UniProtKB">
        <authorList>
            <consortium name="Ensembl"/>
        </authorList>
    </citation>
    <scope>IDENTIFICATION</scope>
    <source>
        <strain evidence="2">C57BL/6J</strain>
    </source>
</reference>
<dbReference type="ProteomicsDB" id="310083"/>
<name>A0A1W2P7G3_MOUSE</name>
<keyword evidence="4" id="KW-1185">Reference proteome</keyword>
<sequence>MTTTLVSATIFDLSEVLCKGNKMLNYSTPSWPHKCTFLSVSRTLFLFLIVTHLPQRVVAGLGVFLGGGVYFDFQNLLLPSPNPC</sequence>
<evidence type="ECO:0000313" key="3">
    <source>
        <dbReference type="MGI" id="MGI:107946"/>
    </source>
</evidence>
<dbReference type="Ensembl" id="ENSMUST00000219642.2">
    <property type="protein sequence ID" value="ENSMUSP00000151682.2"/>
    <property type="gene ID" value="ENSMUSG00000021127.9"/>
</dbReference>
<reference evidence="2" key="3">
    <citation type="submission" date="2025-08" db="UniProtKB">
        <authorList>
            <consortium name="Ensembl"/>
        </authorList>
    </citation>
    <scope>IDENTIFICATION</scope>
    <source>
        <strain evidence="2">C57BL/6J</strain>
    </source>
</reference>
<reference evidence="2 4" key="2">
    <citation type="journal article" date="2011" name="PLoS Biol.">
        <title>Modernizing reference genome assemblies.</title>
        <authorList>
            <person name="Church D.M."/>
            <person name="Schneider V.A."/>
            <person name="Graves T."/>
            <person name="Auger K."/>
            <person name="Cunningham F."/>
            <person name="Bouk N."/>
            <person name="Chen H.C."/>
            <person name="Agarwala R."/>
            <person name="McLaren W.M."/>
            <person name="Ritchie G.R."/>
            <person name="Albracht D."/>
            <person name="Kremitzki M."/>
            <person name="Rock S."/>
            <person name="Kotkiewicz H."/>
            <person name="Kremitzki C."/>
            <person name="Wollam A."/>
            <person name="Trani L."/>
            <person name="Fulton L."/>
            <person name="Fulton R."/>
            <person name="Matthews L."/>
            <person name="Whitehead S."/>
            <person name="Chow W."/>
            <person name="Torrance J."/>
            <person name="Dunn M."/>
            <person name="Harden G."/>
            <person name="Threadgold G."/>
            <person name="Wood J."/>
            <person name="Collins J."/>
            <person name="Heath P."/>
            <person name="Griffiths G."/>
            <person name="Pelan S."/>
            <person name="Grafham D."/>
            <person name="Eichler E.E."/>
            <person name="Weinstock G."/>
            <person name="Mardis E.R."/>
            <person name="Wilson R.K."/>
            <person name="Howe K."/>
            <person name="Flicek P."/>
            <person name="Hubbard T."/>
        </authorList>
    </citation>
    <scope>NUCLEOTIDE SEQUENCE [LARGE SCALE GENOMIC DNA]</scope>
    <source>
        <strain evidence="2 4">C57BL/6J</strain>
    </source>
</reference>
<dbReference type="GeneTree" id="ENSGT00940000155076"/>
<dbReference type="Antibodypedia" id="37">
    <property type="antibodies" value="367 antibodies from 33 providers"/>
</dbReference>
<dbReference type="AGR" id="MGI:107946"/>